<dbReference type="Gene3D" id="2.40.100.10">
    <property type="entry name" value="Cyclophilin-like"/>
    <property type="match status" value="1"/>
</dbReference>
<dbReference type="GO" id="GO:0007156">
    <property type="term" value="P:homophilic cell adhesion via plasma membrane adhesion molecules"/>
    <property type="evidence" value="ECO:0007669"/>
    <property type="project" value="InterPro"/>
</dbReference>
<dbReference type="SUPFAM" id="SSF50891">
    <property type="entry name" value="Cyclophilin-like"/>
    <property type="match status" value="1"/>
</dbReference>
<comment type="caution">
    <text evidence="7">The sequence shown here is derived from an EMBL/GenBank/DDBJ whole genome shotgun (WGS) entry which is preliminary data.</text>
</comment>
<dbReference type="PROSITE" id="PS50072">
    <property type="entry name" value="CSA_PPIASE_2"/>
    <property type="match status" value="1"/>
</dbReference>
<dbReference type="Pfam" id="PF19077">
    <property type="entry name" value="Big_13"/>
    <property type="match status" value="1"/>
</dbReference>
<feature type="domain" description="Cadherin" evidence="6">
    <location>
        <begin position="898"/>
        <end position="997"/>
    </location>
</feature>
<evidence type="ECO:0000259" key="5">
    <source>
        <dbReference type="PROSITE" id="PS50072"/>
    </source>
</evidence>
<feature type="compositionally biased region" description="Polar residues" evidence="4">
    <location>
        <begin position="1529"/>
        <end position="1538"/>
    </location>
</feature>
<evidence type="ECO:0000256" key="3">
    <source>
        <dbReference type="ARBA" id="ARBA00023235"/>
    </source>
</evidence>
<evidence type="ECO:0000259" key="6">
    <source>
        <dbReference type="PROSITE" id="PS50268"/>
    </source>
</evidence>
<dbReference type="RefSeq" id="WP_146439078.1">
    <property type="nucleotide sequence ID" value="NZ_SJPL01000001.1"/>
</dbReference>
<dbReference type="Proteomes" id="UP000317238">
    <property type="component" value="Unassembled WGS sequence"/>
</dbReference>
<dbReference type="GO" id="GO:0003755">
    <property type="term" value="F:peptidyl-prolyl cis-trans isomerase activity"/>
    <property type="evidence" value="ECO:0007669"/>
    <property type="project" value="UniProtKB-KW"/>
</dbReference>
<dbReference type="EC" id="5.2.1.8" evidence="1"/>
<dbReference type="NCBIfam" id="NF012211">
    <property type="entry name" value="tand_rpt_95"/>
    <property type="match status" value="5"/>
</dbReference>
<evidence type="ECO:0000256" key="2">
    <source>
        <dbReference type="ARBA" id="ARBA00023110"/>
    </source>
</evidence>
<dbReference type="InterPro" id="IPR044666">
    <property type="entry name" value="Cyclophilin_A-like"/>
</dbReference>
<dbReference type="PANTHER" id="PTHR45625">
    <property type="entry name" value="PEPTIDYL-PROLYL CIS-TRANS ISOMERASE-RELATED"/>
    <property type="match status" value="1"/>
</dbReference>
<dbReference type="Pfam" id="PF17963">
    <property type="entry name" value="Big_9"/>
    <property type="match status" value="5"/>
</dbReference>
<dbReference type="InterPro" id="IPR015919">
    <property type="entry name" value="Cadherin-like_sf"/>
</dbReference>
<dbReference type="Gene3D" id="3.40.30.10">
    <property type="entry name" value="Glutaredoxin"/>
    <property type="match status" value="1"/>
</dbReference>
<name>A0A5C5Y2J0_9PLAN</name>
<evidence type="ECO:0000313" key="8">
    <source>
        <dbReference type="Proteomes" id="UP000317238"/>
    </source>
</evidence>
<dbReference type="Gene3D" id="2.60.40.2810">
    <property type="match status" value="3"/>
</dbReference>
<organism evidence="7 8">
    <name type="scientific">Crateriforma conspicua</name>
    <dbReference type="NCBI Taxonomy" id="2527996"/>
    <lineage>
        <taxon>Bacteria</taxon>
        <taxon>Pseudomonadati</taxon>
        <taxon>Planctomycetota</taxon>
        <taxon>Planctomycetia</taxon>
        <taxon>Planctomycetales</taxon>
        <taxon>Planctomycetaceae</taxon>
        <taxon>Crateriforma</taxon>
    </lineage>
</organism>
<protein>
    <recommendedName>
        <fullName evidence="1">peptidylprolyl isomerase</fullName>
        <ecNumber evidence="1">5.2.1.8</ecNumber>
    </recommendedName>
</protein>
<dbReference type="Gene3D" id="2.60.40.10">
    <property type="entry name" value="Immunoglobulins"/>
    <property type="match status" value="2"/>
</dbReference>
<feature type="domain" description="PPIase cyclophilin-type" evidence="5">
    <location>
        <begin position="250"/>
        <end position="396"/>
    </location>
</feature>
<accession>A0A5C5Y2J0</accession>
<dbReference type="InterPro" id="IPR036249">
    <property type="entry name" value="Thioredoxin-like_sf"/>
</dbReference>
<dbReference type="GO" id="GO:0016020">
    <property type="term" value="C:membrane"/>
    <property type="evidence" value="ECO:0007669"/>
    <property type="project" value="InterPro"/>
</dbReference>
<dbReference type="InterPro" id="IPR013783">
    <property type="entry name" value="Ig-like_fold"/>
</dbReference>
<gene>
    <name evidence="7" type="ORF">Pan14r_21630</name>
</gene>
<dbReference type="EMBL" id="SJPL01000001">
    <property type="protein sequence ID" value="TWT69867.1"/>
    <property type="molecule type" value="Genomic_DNA"/>
</dbReference>
<dbReference type="InterPro" id="IPR044016">
    <property type="entry name" value="Big_13"/>
</dbReference>
<dbReference type="Pfam" id="PF05345">
    <property type="entry name" value="He_PIG"/>
    <property type="match status" value="1"/>
</dbReference>
<dbReference type="Pfam" id="PF00160">
    <property type="entry name" value="Pro_isomerase"/>
    <property type="match status" value="1"/>
</dbReference>
<dbReference type="Gene3D" id="2.60.40.3440">
    <property type="match status" value="1"/>
</dbReference>
<sequence length="1598" mass="164649">MSRNALRQLIASLTCGSARQHAAMKQSRGDGDLASRGPLRLEMLERRQLMAGDVEMMFTDGNADGLPDAGATATAQSGVLAVTGQAEGESEPDLVQFAKNLEAAGVQFFGAAWCPACTQQKELFEDGGDELPFVEVTNPDRTLNSIGIAEGISQFPTWRFPDDTEATGVLDLATISSRSGVPIPQSETPTFETIGSQTVRIGSPLHVVVDGYDPDGSVLTTTVTVEDPSLIEATVISGNRSLRLDVAGFGDMVFELFEQRAPVPAGRVADLAESGFYDGIIFHRVVNGFVIQAGDPTGTGTSGSTLGSFDDQFHPDLQHNRDGILSFAKTSDDTNNSQFFITETDTRHLDFNHSIFGQLVEGEDVREAISNMETDPPASQGGGAPTTDIVIEDASVFTDTENSVVMFKAVGGTGTTNVTITVTDEDGNTHSEVIPVTVVADTGSSTDSQPFLGDINDPVTSAVDTPAQLQLSAVDVEGDAVRYSGSIVSGQGNATLNVDSTTGLVTVTPASGFTGTVDVNLTVAAASGATGSDNQVVTFEFVESQLSAPTGLDLLATSDSGSSDSDNVTNEGTLSFTVTGVESGDTVEIINTNGDAVIGSAVATGSTVTITTSNIAALGDGSYTLAARRSNGGSSSGNSATLTVTYDNTGPATVGDTATTQANVGTQYITNLISSEEGSGLVYSLISSPTGATINPATGQITWNPQAADVGTVDFDIRLTDLAGNATDDSFSVTVSEPAVAGVRLEITDLDGNVITSVASGEEFLLRMYGQDLRPGIDRRGVFAAFADILFDANLIQPVSGTTIQYGSGFNTVQDGTFASGLIDELGAAQSNTVPSDESESLIATIRMEAIASGTVNITSEPADDSGSETLLYLSDERVPAASVAYGNISLAIDQNFTVVDDTFTVDEDSTSNTLDVLDNDTSVGGTTLTIVSVTQPTTGGAVSISNDELIFTPTADFVGEVVFSYRVANSDGVQDDATVTVTVEDVNDPPLGAPDTFTVDQGTVLNDLDVLDNDSIAPDTGEELTVTGVGTTSNGGTVTVASDGKSVLYTPPADFTGVDTFTYTLSDGEATVPVTVSVTVNPGDEPPVAVNDAFTVTEDAAEASFDILANDTRDSENQAFELLEVATPSNGGTASVGTDGELRYQPAANFVGTETVQYTIRDTGGGLAVGTVTFTVTGVNDPPPAADATADVLRSAGESVVLTVADLPTNVDSGETLQFTATGTTSQGGTVRISTAGDRIFYTPPAGDFTGDDTFTFTVSDPSGATSTATLTVTVSDYELRDFSFALSSAIPGVLHGVRLVGTDDLGAAVDVAAIQDANGQFVFADQLPGDYKIMIPAVPFLQNGGQPIELELNSAPEDGDAALEADLGRLRPQYLSIRDWFGGAARRSIVAAVSPGEEPVFMQTSQDTGDVSDPDVQLSNDGTQVIVTGKDDQDADVQATLNVQSGNRVEVRGQVGDLRLLKISVEPTDVSFTEVASAGTASTAEGEAAAATSQSVLSNDQAAEGESPVVAAVTQVDAVVPAASPISVDQTPQQDASGVGSDADTNVVGDSMDAQQVDASMPQVASRLSLLSSAADQLAEPDDDLSADAVDAALSS</sequence>
<dbReference type="InterPro" id="IPR002130">
    <property type="entry name" value="Cyclophilin-type_PPIase_dom"/>
</dbReference>
<reference evidence="7 8" key="1">
    <citation type="submission" date="2019-02" db="EMBL/GenBank/DDBJ databases">
        <title>Deep-cultivation of Planctomycetes and their phenomic and genomic characterization uncovers novel biology.</title>
        <authorList>
            <person name="Wiegand S."/>
            <person name="Jogler M."/>
            <person name="Boedeker C."/>
            <person name="Pinto D."/>
            <person name="Vollmers J."/>
            <person name="Rivas-Marin E."/>
            <person name="Kohn T."/>
            <person name="Peeters S.H."/>
            <person name="Heuer A."/>
            <person name="Rast P."/>
            <person name="Oberbeckmann S."/>
            <person name="Bunk B."/>
            <person name="Jeske O."/>
            <person name="Meyerdierks A."/>
            <person name="Storesund J.E."/>
            <person name="Kallscheuer N."/>
            <person name="Luecker S."/>
            <person name="Lage O.M."/>
            <person name="Pohl T."/>
            <person name="Merkel B.J."/>
            <person name="Hornburger P."/>
            <person name="Mueller R.-W."/>
            <person name="Bruemmer F."/>
            <person name="Labrenz M."/>
            <person name="Spormann A.M."/>
            <person name="Op Den Camp H."/>
            <person name="Overmann J."/>
            <person name="Amann R."/>
            <person name="Jetten M.S.M."/>
            <person name="Mascher T."/>
            <person name="Medema M.H."/>
            <person name="Devos D.P."/>
            <person name="Kaster A.-K."/>
            <person name="Ovreas L."/>
            <person name="Rohde M."/>
            <person name="Galperin M.Y."/>
            <person name="Jogler C."/>
        </authorList>
    </citation>
    <scope>NUCLEOTIDE SEQUENCE [LARGE SCALE GENOMIC DNA]</scope>
    <source>
        <strain evidence="7 8">Pan14r</strain>
    </source>
</reference>
<dbReference type="PROSITE" id="PS50268">
    <property type="entry name" value="CADHERIN_2"/>
    <property type="match status" value="1"/>
</dbReference>
<dbReference type="OrthoDB" id="270889at2"/>
<dbReference type="GO" id="GO:0005509">
    <property type="term" value="F:calcium ion binding"/>
    <property type="evidence" value="ECO:0007669"/>
    <property type="project" value="InterPro"/>
</dbReference>
<dbReference type="InterPro" id="IPR029000">
    <property type="entry name" value="Cyclophilin-like_dom_sf"/>
</dbReference>
<dbReference type="InterPro" id="IPR002126">
    <property type="entry name" value="Cadherin-like_dom"/>
</dbReference>
<keyword evidence="3 7" id="KW-0413">Isomerase</keyword>
<evidence type="ECO:0000256" key="1">
    <source>
        <dbReference type="ARBA" id="ARBA00013194"/>
    </source>
</evidence>
<feature type="compositionally biased region" description="Low complexity" evidence="4">
    <location>
        <begin position="1589"/>
        <end position="1598"/>
    </location>
</feature>
<dbReference type="SUPFAM" id="SSF49313">
    <property type="entry name" value="Cadherin-like"/>
    <property type="match status" value="1"/>
</dbReference>
<dbReference type="SUPFAM" id="SSF52833">
    <property type="entry name" value="Thioredoxin-like"/>
    <property type="match status" value="1"/>
</dbReference>
<keyword evidence="8" id="KW-1185">Reference proteome</keyword>
<proteinExistence type="predicted"/>
<feature type="region of interest" description="Disordered" evidence="4">
    <location>
        <begin position="1578"/>
        <end position="1598"/>
    </location>
</feature>
<feature type="region of interest" description="Disordered" evidence="4">
    <location>
        <begin position="1526"/>
        <end position="1565"/>
    </location>
</feature>
<dbReference type="PRINTS" id="PR00153">
    <property type="entry name" value="CSAPPISMRASE"/>
</dbReference>
<evidence type="ECO:0000256" key="4">
    <source>
        <dbReference type="SAM" id="MobiDB-lite"/>
    </source>
</evidence>
<evidence type="ECO:0000313" key="7">
    <source>
        <dbReference type="EMBL" id="TWT69867.1"/>
    </source>
</evidence>
<dbReference type="CDD" id="cd00317">
    <property type="entry name" value="cyclophilin"/>
    <property type="match status" value="1"/>
</dbReference>
<dbReference type="PANTHER" id="PTHR45625:SF4">
    <property type="entry name" value="PEPTIDYLPROLYL ISOMERASE DOMAIN AND WD REPEAT-CONTAINING PROTEIN 1"/>
    <property type="match status" value="1"/>
</dbReference>
<keyword evidence="2" id="KW-0697">Rotamase</keyword>